<dbReference type="Gramene" id="OIW16015">
    <property type="protein sequence ID" value="OIW16015"/>
    <property type="gene ID" value="TanjilG_04550"/>
</dbReference>
<dbReference type="AlphaFoldDB" id="A0A4P1RR71"/>
<dbReference type="PANTHER" id="PTHR33143">
    <property type="entry name" value="F16F4.1 PROTEIN-RELATED"/>
    <property type="match status" value="1"/>
</dbReference>
<organism evidence="3 4">
    <name type="scientific">Lupinus angustifolius</name>
    <name type="common">Narrow-leaved blue lupine</name>
    <dbReference type="NCBI Taxonomy" id="3871"/>
    <lineage>
        <taxon>Eukaryota</taxon>
        <taxon>Viridiplantae</taxon>
        <taxon>Streptophyta</taxon>
        <taxon>Embryophyta</taxon>
        <taxon>Tracheophyta</taxon>
        <taxon>Spermatophyta</taxon>
        <taxon>Magnoliopsida</taxon>
        <taxon>eudicotyledons</taxon>
        <taxon>Gunneridae</taxon>
        <taxon>Pentapetalae</taxon>
        <taxon>rosids</taxon>
        <taxon>fabids</taxon>
        <taxon>Fabales</taxon>
        <taxon>Fabaceae</taxon>
        <taxon>Papilionoideae</taxon>
        <taxon>50 kb inversion clade</taxon>
        <taxon>genistoids sensu lato</taxon>
        <taxon>core genistoids</taxon>
        <taxon>Genisteae</taxon>
        <taxon>Lupinus</taxon>
    </lineage>
</organism>
<dbReference type="Proteomes" id="UP000188354">
    <property type="component" value="Chromosome LG03"/>
</dbReference>
<proteinExistence type="predicted"/>
<dbReference type="PANTHER" id="PTHR33143:SF4">
    <property type="entry name" value="VQ DOMAIN-CONTAINING PROTEIN"/>
    <property type="match status" value="1"/>
</dbReference>
<evidence type="ECO:0000313" key="4">
    <source>
        <dbReference type="Proteomes" id="UP000188354"/>
    </source>
</evidence>
<dbReference type="Pfam" id="PF05678">
    <property type="entry name" value="VQ"/>
    <property type="match status" value="1"/>
</dbReference>
<evidence type="ECO:0000313" key="3">
    <source>
        <dbReference type="EMBL" id="OIW16015.1"/>
    </source>
</evidence>
<dbReference type="EMBL" id="CM007363">
    <property type="protein sequence ID" value="OIW16015.1"/>
    <property type="molecule type" value="Genomic_DNA"/>
</dbReference>
<dbReference type="GO" id="GO:0005634">
    <property type="term" value="C:nucleus"/>
    <property type="evidence" value="ECO:0007669"/>
    <property type="project" value="TreeGrafter"/>
</dbReference>
<dbReference type="STRING" id="3871.A0A4P1RR71"/>
<evidence type="ECO:0000259" key="2">
    <source>
        <dbReference type="Pfam" id="PF05678"/>
    </source>
</evidence>
<dbReference type="InterPro" id="IPR039607">
    <property type="entry name" value="VQ_8/17/18/20/21/25"/>
</dbReference>
<name>A0A4P1RR71_LUPAN</name>
<accession>A0A4P1RR71</accession>
<reference evidence="3 4" key="1">
    <citation type="journal article" date="2017" name="Plant Biotechnol. J.">
        <title>A comprehensive draft genome sequence for lupin (Lupinus angustifolius), an emerging health food: insights into plant-microbe interactions and legume evolution.</title>
        <authorList>
            <person name="Hane J.K."/>
            <person name="Ming Y."/>
            <person name="Kamphuis L.G."/>
            <person name="Nelson M.N."/>
            <person name="Garg G."/>
            <person name="Atkins C.A."/>
            <person name="Bayer P.E."/>
            <person name="Bravo A."/>
            <person name="Bringans S."/>
            <person name="Cannon S."/>
            <person name="Edwards D."/>
            <person name="Foley R."/>
            <person name="Gao L.L."/>
            <person name="Harrison M.J."/>
            <person name="Huang W."/>
            <person name="Hurgobin B."/>
            <person name="Li S."/>
            <person name="Liu C.W."/>
            <person name="McGrath A."/>
            <person name="Morahan G."/>
            <person name="Murray J."/>
            <person name="Weller J."/>
            <person name="Jian J."/>
            <person name="Singh K.B."/>
        </authorList>
    </citation>
    <scope>NUCLEOTIDE SEQUENCE [LARGE SCALE GENOMIC DNA]</scope>
    <source>
        <strain evidence="4">cv. Tanjil</strain>
        <tissue evidence="3">Whole plant</tissue>
    </source>
</reference>
<dbReference type="InterPro" id="IPR008889">
    <property type="entry name" value="VQ"/>
</dbReference>
<protein>
    <recommendedName>
        <fullName evidence="2">VQ domain-containing protein</fullName>
    </recommendedName>
</protein>
<gene>
    <name evidence="3" type="ORF">TanjilG_04550</name>
</gene>
<keyword evidence="4" id="KW-1185">Reference proteome</keyword>
<evidence type="ECO:0000256" key="1">
    <source>
        <dbReference type="SAM" id="MobiDB-lite"/>
    </source>
</evidence>
<sequence length="179" mass="19872">MALGAVALNKLPQRHRVIIYTHSPKVIHTHPRDFMALVQKLTGLSRSEEDGDDSNLPPPKQAKQELVSNNIAPVVVSKESDRKNVVVGTEDNETSSVITEENNCTNNISENQVNSCFVSPPILEPPVNPYLANLPPVFMPPSSSEFMCSSQPLLNYPNSFYFSHNMRSSLEGVNDFSEY</sequence>
<feature type="region of interest" description="Disordered" evidence="1">
    <location>
        <begin position="45"/>
        <end position="65"/>
    </location>
</feature>
<feature type="domain" description="VQ" evidence="2">
    <location>
        <begin position="21"/>
        <end position="45"/>
    </location>
</feature>